<evidence type="ECO:0000256" key="1">
    <source>
        <dbReference type="SAM" id="Phobius"/>
    </source>
</evidence>
<protein>
    <recommendedName>
        <fullName evidence="4">Positive regulator of sigma(E), RseC/MucC</fullName>
    </recommendedName>
</protein>
<evidence type="ECO:0008006" key="4">
    <source>
        <dbReference type="Google" id="ProtNLM"/>
    </source>
</evidence>
<keyword evidence="1" id="KW-0812">Transmembrane</keyword>
<feature type="transmembrane region" description="Helical" evidence="1">
    <location>
        <begin position="21"/>
        <end position="39"/>
    </location>
</feature>
<feature type="transmembrane region" description="Helical" evidence="1">
    <location>
        <begin position="45"/>
        <end position="67"/>
    </location>
</feature>
<sequence length="87" mass="9414">MTTQPRFRTAFRGGQLTEFDLLLAAIPLMLLAGIVSAYLLPVPSFVGITLGAALAGTLVGYGIYAIMRLQPPTNTKSTFDERVNRLD</sequence>
<dbReference type="AlphaFoldDB" id="A0ABD6D7U8"/>
<evidence type="ECO:0000313" key="3">
    <source>
        <dbReference type="Proteomes" id="UP001597052"/>
    </source>
</evidence>
<dbReference type="InterPro" id="IPR058328">
    <property type="entry name" value="DUF8015"/>
</dbReference>
<gene>
    <name evidence="2" type="ORF">ACFSBW_05810</name>
</gene>
<dbReference type="RefSeq" id="WP_256395090.1">
    <property type="nucleotide sequence ID" value="NZ_JANHDJ010000001.1"/>
</dbReference>
<keyword evidence="1" id="KW-0472">Membrane</keyword>
<organism evidence="2 3">
    <name type="scientific">Halohasta litorea</name>
    <dbReference type="NCBI Taxonomy" id="869891"/>
    <lineage>
        <taxon>Archaea</taxon>
        <taxon>Methanobacteriati</taxon>
        <taxon>Methanobacteriota</taxon>
        <taxon>Stenosarchaea group</taxon>
        <taxon>Halobacteria</taxon>
        <taxon>Halobacteriales</taxon>
        <taxon>Haloferacaceae</taxon>
        <taxon>Halohasta</taxon>
    </lineage>
</organism>
<evidence type="ECO:0000313" key="2">
    <source>
        <dbReference type="EMBL" id="MFD1641390.1"/>
    </source>
</evidence>
<name>A0ABD6D7U8_9EURY</name>
<accession>A0ABD6D7U8</accession>
<comment type="caution">
    <text evidence="2">The sequence shown here is derived from an EMBL/GenBank/DDBJ whole genome shotgun (WGS) entry which is preliminary data.</text>
</comment>
<dbReference type="EMBL" id="JBHUDM010000001">
    <property type="protein sequence ID" value="MFD1641390.1"/>
    <property type="molecule type" value="Genomic_DNA"/>
</dbReference>
<reference evidence="2 3" key="1">
    <citation type="journal article" date="2019" name="Int. J. Syst. Evol. Microbiol.">
        <title>The Global Catalogue of Microorganisms (GCM) 10K type strain sequencing project: providing services to taxonomists for standard genome sequencing and annotation.</title>
        <authorList>
            <consortium name="The Broad Institute Genomics Platform"/>
            <consortium name="The Broad Institute Genome Sequencing Center for Infectious Disease"/>
            <person name="Wu L."/>
            <person name="Ma J."/>
        </authorList>
    </citation>
    <scope>NUCLEOTIDE SEQUENCE [LARGE SCALE GENOMIC DNA]</scope>
    <source>
        <strain evidence="2 3">CGMCC 1.10593</strain>
    </source>
</reference>
<dbReference type="Pfam" id="PF26047">
    <property type="entry name" value="DUF8015"/>
    <property type="match status" value="1"/>
</dbReference>
<keyword evidence="3" id="KW-1185">Reference proteome</keyword>
<proteinExistence type="predicted"/>
<keyword evidence="1" id="KW-1133">Transmembrane helix</keyword>
<dbReference type="Proteomes" id="UP001597052">
    <property type="component" value="Unassembled WGS sequence"/>
</dbReference>